<dbReference type="SMART" id="SM00060">
    <property type="entry name" value="FN3"/>
    <property type="match status" value="1"/>
</dbReference>
<name>A0ABP6IIF2_9ACTN</name>
<dbReference type="InterPro" id="IPR018221">
    <property type="entry name" value="Glyco_hydro_9_His_AS"/>
</dbReference>
<evidence type="ECO:0000256" key="5">
    <source>
        <dbReference type="PROSITE-ProRule" id="PRU10059"/>
    </source>
</evidence>
<keyword evidence="1 5" id="KW-0378">Hydrolase</keyword>
<dbReference type="Pfam" id="PF00553">
    <property type="entry name" value="CBM_2"/>
    <property type="match status" value="1"/>
</dbReference>
<dbReference type="PROSITE" id="PS51172">
    <property type="entry name" value="CBM3"/>
    <property type="match status" value="1"/>
</dbReference>
<evidence type="ECO:0000256" key="8">
    <source>
        <dbReference type="SAM" id="MobiDB-lite"/>
    </source>
</evidence>
<feature type="active site" evidence="6">
    <location>
        <position position="440"/>
    </location>
</feature>
<reference evidence="13" key="1">
    <citation type="journal article" date="2019" name="Int. J. Syst. Evol. Microbiol.">
        <title>The Global Catalogue of Microorganisms (GCM) 10K type strain sequencing project: providing services to taxonomists for standard genome sequencing and annotation.</title>
        <authorList>
            <consortium name="The Broad Institute Genomics Platform"/>
            <consortium name="The Broad Institute Genome Sequencing Center for Infectious Disease"/>
            <person name="Wu L."/>
            <person name="Ma J."/>
        </authorList>
    </citation>
    <scope>NUCLEOTIDE SEQUENCE [LARGE SCALE GENOMIC DNA]</scope>
    <source>
        <strain evidence="13">JCM 6242</strain>
    </source>
</reference>
<dbReference type="SMART" id="SM00637">
    <property type="entry name" value="CBD_II"/>
    <property type="match status" value="1"/>
</dbReference>
<dbReference type="InterPro" id="IPR013783">
    <property type="entry name" value="Ig-like_fold"/>
</dbReference>
<dbReference type="Gene3D" id="2.60.40.710">
    <property type="entry name" value="Endoglucanase-like"/>
    <property type="match status" value="1"/>
</dbReference>
<keyword evidence="2 5" id="KW-0119">Carbohydrate metabolism</keyword>
<keyword evidence="7" id="KW-0136">Cellulose degradation</keyword>
<dbReference type="InterPro" id="IPR001919">
    <property type="entry name" value="CBD2"/>
</dbReference>
<evidence type="ECO:0000259" key="10">
    <source>
        <dbReference type="PROSITE" id="PS51172"/>
    </source>
</evidence>
<protein>
    <recommendedName>
        <fullName evidence="7">Endoglucanase</fullName>
        <ecNumber evidence="7">3.2.1.4</ecNumber>
    </recommendedName>
</protein>
<evidence type="ECO:0000313" key="13">
    <source>
        <dbReference type="Proteomes" id="UP001500831"/>
    </source>
</evidence>
<dbReference type="InterPro" id="IPR036966">
    <property type="entry name" value="CBM3_sf"/>
</dbReference>
<feature type="active site" evidence="6">
    <location>
        <position position="449"/>
    </location>
</feature>
<dbReference type="PROSITE" id="PS50853">
    <property type="entry name" value="FN3"/>
    <property type="match status" value="1"/>
</dbReference>
<dbReference type="InterPro" id="IPR008928">
    <property type="entry name" value="6-hairpin_glycosidase_sf"/>
</dbReference>
<feature type="region of interest" description="Disordered" evidence="8">
    <location>
        <begin position="625"/>
        <end position="654"/>
    </location>
</feature>
<dbReference type="PROSITE" id="PS51173">
    <property type="entry name" value="CBM2"/>
    <property type="match status" value="1"/>
</dbReference>
<evidence type="ECO:0000256" key="7">
    <source>
        <dbReference type="RuleBase" id="RU361166"/>
    </source>
</evidence>
<dbReference type="InterPro" id="IPR033126">
    <property type="entry name" value="Glyco_hydro_9_Asp/Glu_AS"/>
</dbReference>
<dbReference type="Gene3D" id="1.50.10.10">
    <property type="match status" value="1"/>
</dbReference>
<dbReference type="Pfam" id="PF00041">
    <property type="entry name" value="fn3"/>
    <property type="match status" value="1"/>
</dbReference>
<dbReference type="GO" id="GO:0016787">
    <property type="term" value="F:hydrolase activity"/>
    <property type="evidence" value="ECO:0007669"/>
    <property type="project" value="UniProtKB-KW"/>
</dbReference>
<dbReference type="PROSITE" id="PS00698">
    <property type="entry name" value="GH9_3"/>
    <property type="match status" value="1"/>
</dbReference>
<keyword evidence="13" id="KW-1185">Reference proteome</keyword>
<evidence type="ECO:0000313" key="12">
    <source>
        <dbReference type="EMBL" id="GAA2886496.1"/>
    </source>
</evidence>
<accession>A0ABP6IIF2</accession>
<feature type="active site" evidence="5">
    <location>
        <position position="401"/>
    </location>
</feature>
<dbReference type="PANTHER" id="PTHR22298">
    <property type="entry name" value="ENDO-1,4-BETA-GLUCANASE"/>
    <property type="match status" value="1"/>
</dbReference>
<dbReference type="PROSITE" id="PS00592">
    <property type="entry name" value="GH9_2"/>
    <property type="match status" value="1"/>
</dbReference>
<proteinExistence type="inferred from homology"/>
<dbReference type="EC" id="3.2.1.4" evidence="7"/>
<evidence type="ECO:0000256" key="2">
    <source>
        <dbReference type="ARBA" id="ARBA00023277"/>
    </source>
</evidence>
<dbReference type="Pfam" id="PF00942">
    <property type="entry name" value="CBM_3"/>
    <property type="match status" value="1"/>
</dbReference>
<feature type="domain" description="CBM2" evidence="11">
    <location>
        <begin position="731"/>
        <end position="836"/>
    </location>
</feature>
<dbReference type="EMBL" id="BAAAVI010000039">
    <property type="protein sequence ID" value="GAA2886496.1"/>
    <property type="molecule type" value="Genomic_DNA"/>
</dbReference>
<dbReference type="InterPro" id="IPR036116">
    <property type="entry name" value="FN3_sf"/>
</dbReference>
<keyword evidence="3 5" id="KW-0326">Glycosidase</keyword>
<organism evidence="12 13">
    <name type="scientific">Streptosporangium fragile</name>
    <dbReference type="NCBI Taxonomy" id="46186"/>
    <lineage>
        <taxon>Bacteria</taxon>
        <taxon>Bacillati</taxon>
        <taxon>Actinomycetota</taxon>
        <taxon>Actinomycetes</taxon>
        <taxon>Streptosporangiales</taxon>
        <taxon>Streptosporangiaceae</taxon>
        <taxon>Streptosporangium</taxon>
    </lineage>
</organism>
<evidence type="ECO:0000256" key="3">
    <source>
        <dbReference type="ARBA" id="ARBA00023295"/>
    </source>
</evidence>
<feature type="domain" description="CBM3" evidence="10">
    <location>
        <begin position="483"/>
        <end position="635"/>
    </location>
</feature>
<dbReference type="Gene3D" id="2.60.40.290">
    <property type="match status" value="1"/>
</dbReference>
<dbReference type="Proteomes" id="UP001500831">
    <property type="component" value="Unassembled WGS sequence"/>
</dbReference>
<evidence type="ECO:0000256" key="4">
    <source>
        <dbReference type="ARBA" id="ARBA00023326"/>
    </source>
</evidence>
<keyword evidence="7" id="KW-0732">Signal</keyword>
<feature type="chain" id="PRO_5044960373" description="Endoglucanase" evidence="7">
    <location>
        <begin position="24"/>
        <end position="836"/>
    </location>
</feature>
<dbReference type="InterPro" id="IPR012291">
    <property type="entry name" value="CBM2_carb-bd_dom_sf"/>
</dbReference>
<comment type="catalytic activity">
    <reaction evidence="7">
        <text>Endohydrolysis of (1-&gt;4)-beta-D-glucosidic linkages in cellulose, lichenin and cereal beta-D-glucans.</text>
        <dbReference type="EC" id="3.2.1.4"/>
    </reaction>
</comment>
<dbReference type="InterPro" id="IPR012341">
    <property type="entry name" value="6hp_glycosidase-like_sf"/>
</dbReference>
<dbReference type="CDD" id="cd00063">
    <property type="entry name" value="FN3"/>
    <property type="match status" value="1"/>
</dbReference>
<dbReference type="Gene3D" id="2.60.40.10">
    <property type="entry name" value="Immunoglobulins"/>
    <property type="match status" value="1"/>
</dbReference>
<evidence type="ECO:0000256" key="6">
    <source>
        <dbReference type="PROSITE-ProRule" id="PRU10060"/>
    </source>
</evidence>
<evidence type="ECO:0000256" key="1">
    <source>
        <dbReference type="ARBA" id="ARBA00022801"/>
    </source>
</evidence>
<comment type="caution">
    <text evidence="12">The sequence shown here is derived from an EMBL/GenBank/DDBJ whole genome shotgun (WGS) entry which is preliminary data.</text>
</comment>
<evidence type="ECO:0000259" key="9">
    <source>
        <dbReference type="PROSITE" id="PS50853"/>
    </source>
</evidence>
<dbReference type="SUPFAM" id="SSF48208">
    <property type="entry name" value="Six-hairpin glycosidases"/>
    <property type="match status" value="1"/>
</dbReference>
<gene>
    <name evidence="12" type="ORF">GCM10010517_50280</name>
</gene>
<dbReference type="SUPFAM" id="SSF49384">
    <property type="entry name" value="Carbohydrate-binding domain"/>
    <property type="match status" value="2"/>
</dbReference>
<dbReference type="SMART" id="SM01067">
    <property type="entry name" value="CBM_3"/>
    <property type="match status" value="1"/>
</dbReference>
<keyword evidence="4 5" id="KW-0624">Polysaccharide degradation</keyword>
<dbReference type="InterPro" id="IPR003961">
    <property type="entry name" value="FN3_dom"/>
</dbReference>
<dbReference type="InterPro" id="IPR001701">
    <property type="entry name" value="Glyco_hydro_9"/>
</dbReference>
<dbReference type="SUPFAM" id="SSF49265">
    <property type="entry name" value="Fibronectin type III"/>
    <property type="match status" value="1"/>
</dbReference>
<dbReference type="InterPro" id="IPR008965">
    <property type="entry name" value="CBM2/CBM3_carb-bd_dom_sf"/>
</dbReference>
<dbReference type="Pfam" id="PF00759">
    <property type="entry name" value="Glyco_hydro_9"/>
    <property type="match status" value="1"/>
</dbReference>
<evidence type="ECO:0000259" key="11">
    <source>
        <dbReference type="PROSITE" id="PS51173"/>
    </source>
</evidence>
<comment type="similarity">
    <text evidence="5 7">Belongs to the glycosyl hydrolase 9 (cellulase E) family.</text>
</comment>
<feature type="signal peptide" evidence="7">
    <location>
        <begin position="1"/>
        <end position="23"/>
    </location>
</feature>
<sequence length="836" mass="89879">MKRSLATLALAALAAVPVPAAQAAAPAFAYGEALQKSIWFYEAQQSGKLPSWNRVGWRGDSGLDDGKDAGLDLTGGWYDAGDHVKFGLPMAATTTMLAWGAVEYRDAYASSGQLTHLLNNLRFVNDYFIKAHPSPNVLYGQVGNGGKDHAWWGPAEAMQMERPAYKIDASCGGSDLAGETAAAMAASSIVFRPTNPSYADTLVTHAKQLYAFADTVRKKYSDCITDAAGYYQSWSGYNDELVWGAIWLHRATQDASYLAKAEAYYDNLGTEPQSTTKSYRWTIAWDDKSYGAYVLLHKLTGKQKYLDDANRWLDYWTVGVNGQRVKYSPGGQAVLDRWGSLRYAANTAFAALVHSDTITDATRKARYHDFAKRQIDYALGDNPRNSSYVIGFGANPPKNPHHRTAHGSWTDQITNPVETRHTLYGALVGGPPDPDDKYTDRRDDYVMNEVATDYNAGFTSALARLYREYGGEPAANFPVAETPDGPEIFLEAGVNAAGPTFTEIKAIVRNQSAWPARPLTDGSFRYYFTLDGDTTADQITVSSAYTQCKAPTGPTRLSGKTYYITVDCSGTSIAPAGQSQHRREVQFRIASSGTWDPADDWSYKGVATTPGATPVRVENMTLHSGTTKIWGTPPGDEPPPDDEIAPSRPGKPAVSAVTAGGARLSWTAATDNVGVTGYDVYRGTTRVGTATGTTFDLTGLSPATAYTVHVVARDAAGNTSEASESTGFTTAEAPAGGCSVTYRIANSWQGAFQGEVAVKNESASTINGWTVTWRFPNGQTISQLWNGVHTQTGPDVSVGNVTWNGSLAPNASVSFGFTASQNGTNGVPAPVTCTVN</sequence>
<dbReference type="InterPro" id="IPR001956">
    <property type="entry name" value="CBM3"/>
</dbReference>
<feature type="domain" description="Fibronectin type-III" evidence="9">
    <location>
        <begin position="648"/>
        <end position="733"/>
    </location>
</feature>